<keyword evidence="1" id="KW-0732">Signal</keyword>
<dbReference type="OrthoDB" id="7283452at2"/>
<feature type="signal peptide" evidence="1">
    <location>
        <begin position="1"/>
        <end position="26"/>
    </location>
</feature>
<name>A0A1Y5TVM1_9PROT</name>
<organism evidence="2 3">
    <name type="scientific">Oceanibacterium hippocampi</name>
    <dbReference type="NCBI Taxonomy" id="745714"/>
    <lineage>
        <taxon>Bacteria</taxon>
        <taxon>Pseudomonadati</taxon>
        <taxon>Pseudomonadota</taxon>
        <taxon>Alphaproteobacteria</taxon>
        <taxon>Sneathiellales</taxon>
        <taxon>Sneathiellaceae</taxon>
        <taxon>Oceanibacterium</taxon>
    </lineage>
</organism>
<dbReference type="AlphaFoldDB" id="A0A1Y5TVM1"/>
<dbReference type="Proteomes" id="UP000193200">
    <property type="component" value="Unassembled WGS sequence"/>
</dbReference>
<evidence type="ECO:0000256" key="1">
    <source>
        <dbReference type="SAM" id="SignalP"/>
    </source>
</evidence>
<reference evidence="2 3" key="1">
    <citation type="submission" date="2017-03" db="EMBL/GenBank/DDBJ databases">
        <authorList>
            <person name="Afonso C.L."/>
            <person name="Miller P.J."/>
            <person name="Scott M.A."/>
            <person name="Spackman E."/>
            <person name="Goraichik I."/>
            <person name="Dimitrov K.M."/>
            <person name="Suarez D.L."/>
            <person name="Swayne D.E."/>
        </authorList>
    </citation>
    <scope>NUCLEOTIDE SEQUENCE [LARGE SCALE GENOMIC DNA]</scope>
    <source>
        <strain evidence="2 3">CECT 7691</strain>
    </source>
</reference>
<evidence type="ECO:0000313" key="2">
    <source>
        <dbReference type="EMBL" id="SLN69471.1"/>
    </source>
</evidence>
<dbReference type="InParanoid" id="A0A1Y5TVM1"/>
<evidence type="ECO:0000313" key="3">
    <source>
        <dbReference type="Proteomes" id="UP000193200"/>
    </source>
</evidence>
<evidence type="ECO:0008006" key="4">
    <source>
        <dbReference type="Google" id="ProtNLM"/>
    </source>
</evidence>
<dbReference type="RefSeq" id="WP_085884567.1">
    <property type="nucleotide sequence ID" value="NZ_FWFR01000003.1"/>
</dbReference>
<proteinExistence type="predicted"/>
<accession>A0A1Y5TVM1</accession>
<dbReference type="EMBL" id="FWFR01000003">
    <property type="protein sequence ID" value="SLN69471.1"/>
    <property type="molecule type" value="Genomic_DNA"/>
</dbReference>
<protein>
    <recommendedName>
        <fullName evidence="4">PEGA domain-containing protein</fullName>
    </recommendedName>
</protein>
<keyword evidence="3" id="KW-1185">Reference proteome</keyword>
<gene>
    <name evidence="2" type="ORF">OCH7691_03200</name>
</gene>
<sequence length="220" mass="22840">MTTNPFPTLARGTILAIASVGLSACATLVEGTDQTLTVITDPSGATCRLERDGTAIAVVNPTPGSVKVDKDKDQITILCQKDGFQESGGVLSSKFQGMTFGNILFGGLIGVAIDAGSGAMHEYPDSLTIRLIPASFVSIEERDAFFDTARADIVSASDTRATAIRDTCDPNNPAVCEDELKEAEESRESALRDIEAKRTAALIVPAIPAASAGSSAATSD</sequence>
<feature type="chain" id="PRO_5013028977" description="PEGA domain-containing protein" evidence="1">
    <location>
        <begin position="27"/>
        <end position="220"/>
    </location>
</feature>